<name>A0A1I2AFY4_9BACT</name>
<keyword evidence="2" id="KW-0378">Hydrolase</keyword>
<organism evidence="2 3">
    <name type="scientific">Nannocystis exedens</name>
    <dbReference type="NCBI Taxonomy" id="54"/>
    <lineage>
        <taxon>Bacteria</taxon>
        <taxon>Pseudomonadati</taxon>
        <taxon>Myxococcota</taxon>
        <taxon>Polyangia</taxon>
        <taxon>Nannocystales</taxon>
        <taxon>Nannocystaceae</taxon>
        <taxon>Nannocystis</taxon>
    </lineage>
</organism>
<evidence type="ECO:0000259" key="1">
    <source>
        <dbReference type="Pfam" id="PF03372"/>
    </source>
</evidence>
<dbReference type="RefSeq" id="WP_096327999.1">
    <property type="nucleotide sequence ID" value="NZ_FOMX01000013.1"/>
</dbReference>
<proteinExistence type="predicted"/>
<dbReference type="STRING" id="54.SAMN02745121_04234"/>
<evidence type="ECO:0000313" key="2">
    <source>
        <dbReference type="EMBL" id="SFE42617.1"/>
    </source>
</evidence>
<feature type="domain" description="Endonuclease/exonuclease/phosphatase" evidence="1">
    <location>
        <begin position="35"/>
        <end position="290"/>
    </location>
</feature>
<dbReference type="SUPFAM" id="SSF56219">
    <property type="entry name" value="DNase I-like"/>
    <property type="match status" value="1"/>
</dbReference>
<reference evidence="3" key="1">
    <citation type="submission" date="2016-10" db="EMBL/GenBank/DDBJ databases">
        <authorList>
            <person name="Varghese N."/>
            <person name="Submissions S."/>
        </authorList>
    </citation>
    <scope>NUCLEOTIDE SEQUENCE [LARGE SCALE GENOMIC DNA]</scope>
    <source>
        <strain evidence="3">ATCC 25963</strain>
    </source>
</reference>
<accession>A0A1I2AFY4</accession>
<keyword evidence="3" id="KW-1185">Reference proteome</keyword>
<keyword evidence="2" id="KW-0269">Exonuclease</keyword>
<keyword evidence="2" id="KW-0540">Nuclease</keyword>
<dbReference type="GO" id="GO:0004519">
    <property type="term" value="F:endonuclease activity"/>
    <property type="evidence" value="ECO:0007669"/>
    <property type="project" value="UniProtKB-KW"/>
</dbReference>
<dbReference type="EMBL" id="FOMX01000013">
    <property type="protein sequence ID" value="SFE42617.1"/>
    <property type="molecule type" value="Genomic_DNA"/>
</dbReference>
<keyword evidence="2" id="KW-0255">Endonuclease</keyword>
<dbReference type="Pfam" id="PF03372">
    <property type="entry name" value="Exo_endo_phos"/>
    <property type="match status" value="1"/>
</dbReference>
<dbReference type="InterPro" id="IPR036691">
    <property type="entry name" value="Endo/exonu/phosph_ase_sf"/>
</dbReference>
<dbReference type="OrthoDB" id="569713at2"/>
<dbReference type="InterPro" id="IPR005135">
    <property type="entry name" value="Endo/exonuclease/phosphatase"/>
</dbReference>
<gene>
    <name evidence="2" type="ORF">SAMN02745121_04234</name>
</gene>
<protein>
    <submittedName>
        <fullName evidence="2">Metal-dependent hydrolase, endonuclease/exonuclease/phosphatase family</fullName>
    </submittedName>
</protein>
<dbReference type="GO" id="GO:0004527">
    <property type="term" value="F:exonuclease activity"/>
    <property type="evidence" value="ECO:0007669"/>
    <property type="project" value="UniProtKB-KW"/>
</dbReference>
<dbReference type="Proteomes" id="UP000199400">
    <property type="component" value="Unassembled WGS sequence"/>
</dbReference>
<dbReference type="AlphaFoldDB" id="A0A1I2AFY4"/>
<evidence type="ECO:0000313" key="3">
    <source>
        <dbReference type="Proteomes" id="UP000199400"/>
    </source>
</evidence>
<dbReference type="Gene3D" id="3.60.10.10">
    <property type="entry name" value="Endonuclease/exonuclease/phosphatase"/>
    <property type="match status" value="1"/>
</dbReference>
<sequence>MQERRRRRRRVWLWVLLVAVALLLWCRREAPLVLGTFNIQTFPHEKTLDEAVAAAIAELDADAFAVQEIRDPGRFYATLDRASALTGRRYAAVLTNSCRDNRKGRLNVGVVYDAARLELKDHRSLSKGDVCPTGQAPALLASLRTGAGRTFSLVSVHFDSGGEEQQFERRKQQWRWLTSILPALREEFGDVVVAGDFNTTGYLDQDGAERRFIDDMVGRHALQLPTGALGCSEYWRPNSKVRRWEASLLDHFLGSKDMSFGTPVVLGMCAALACETQTTEPPKLRSVSDHCPVRIALRK</sequence>